<feature type="region of interest" description="Disordered" evidence="2">
    <location>
        <begin position="486"/>
        <end position="692"/>
    </location>
</feature>
<feature type="region of interest" description="Disordered" evidence="2">
    <location>
        <begin position="205"/>
        <end position="253"/>
    </location>
</feature>
<feature type="compositionally biased region" description="Basic and acidic residues" evidence="2">
    <location>
        <begin position="207"/>
        <end position="217"/>
    </location>
</feature>
<feature type="compositionally biased region" description="Basic and acidic residues" evidence="2">
    <location>
        <begin position="541"/>
        <end position="555"/>
    </location>
</feature>
<accession>A0A9N9Q944</accession>
<evidence type="ECO:0000313" key="4">
    <source>
        <dbReference type="Proteomes" id="UP000701801"/>
    </source>
</evidence>
<keyword evidence="4" id="KW-1185">Reference proteome</keyword>
<feature type="compositionally biased region" description="Polar residues" evidence="2">
    <location>
        <begin position="8"/>
        <end position="21"/>
    </location>
</feature>
<evidence type="ECO:0000256" key="1">
    <source>
        <dbReference type="SAM" id="Coils"/>
    </source>
</evidence>
<protein>
    <recommendedName>
        <fullName evidence="5">Nuclear RNA binding protein</fullName>
    </recommendedName>
</protein>
<dbReference type="AlphaFoldDB" id="A0A9N9Q944"/>
<organism evidence="3 4">
    <name type="scientific">Hymenoscyphus albidus</name>
    <dbReference type="NCBI Taxonomy" id="595503"/>
    <lineage>
        <taxon>Eukaryota</taxon>
        <taxon>Fungi</taxon>
        <taxon>Dikarya</taxon>
        <taxon>Ascomycota</taxon>
        <taxon>Pezizomycotina</taxon>
        <taxon>Leotiomycetes</taxon>
        <taxon>Helotiales</taxon>
        <taxon>Helotiaceae</taxon>
        <taxon>Hymenoscyphus</taxon>
    </lineage>
</organism>
<feature type="region of interest" description="Disordered" evidence="2">
    <location>
        <begin position="1"/>
        <end position="130"/>
    </location>
</feature>
<feature type="compositionally biased region" description="Polar residues" evidence="2">
    <location>
        <begin position="101"/>
        <end position="118"/>
    </location>
</feature>
<dbReference type="Proteomes" id="UP000701801">
    <property type="component" value="Unassembled WGS sequence"/>
</dbReference>
<feature type="compositionally biased region" description="Polar residues" evidence="2">
    <location>
        <begin position="37"/>
        <end position="46"/>
    </location>
</feature>
<keyword evidence="1" id="KW-0175">Coiled coil</keyword>
<proteinExistence type="predicted"/>
<feature type="region of interest" description="Disordered" evidence="2">
    <location>
        <begin position="279"/>
        <end position="321"/>
    </location>
</feature>
<gene>
    <name evidence="3" type="ORF">HYALB_00000211</name>
</gene>
<sequence>MPSRRRSSSFAGTKRTYSNRESWPLPEKAHARPPLSHRNSTTNYSSREVVISPGRTSRFVEGSMNDRASQVPPSPYLDGEYYLDEQGDRKIITPRKLKRYASNNEYSNGSANGSQYVNGSEGDRSESSRQSSIFRFGKAIAANLNPSNWKLWSKTQPPVVYDEEAEQQRILDERAVKARRLYKELKESGHFPLTNATLTAFQDEENDRGRQHLKHDSGVAFQGKSMVDPYQRESSVPNRRGHSRRNSVEMSMSVEQKRLGKVYLEPNYPAFSRGPSPAISNFSESGQRSASVQRSVSGRSTTSVGRAASAQLTRGEPVRLHSDKKRGFKRASFTNIKNAFKGGDSNNTSLVASGTTTARRMPSQADLQKQQKLVNRVSDLEGKLEAARRQLNESLGEPLPLAPPVRSVGKNSRFVPGALSTLPSERLLAGYVDPEQTDESFYIGRALSVDSAQLSPASPNSANFPSQDSILQDSLMQSVEIDDTLGNYPEAASTPKQRKPSNIKLKDEPTPTAQAPKKTSPKGKKVSPRALRKRKTAFVGHADDGGLYKPGKESSSETGSSEFSKRGGLRKKAVAGPVKKGLRLATQKPAAAIEPAKKNGVIGSRVVKKRGASGRQSVSPPPDVQSPPASPSPSPPAETHYKDANPANKKSTLNLAEHVDANEEEGDDQNCTAHGEDNEDDEDVPPMPKLPSSIRLANGEVIRPTPAAYQKIQKKEGVIKQAEKKQGLTRAAESFEWPADVF</sequence>
<feature type="coiled-coil region" evidence="1">
    <location>
        <begin position="370"/>
        <end position="397"/>
    </location>
</feature>
<feature type="compositionally biased region" description="Pro residues" evidence="2">
    <location>
        <begin position="619"/>
        <end position="636"/>
    </location>
</feature>
<dbReference type="EMBL" id="CAJVRM010000296">
    <property type="protein sequence ID" value="CAG8979082.1"/>
    <property type="molecule type" value="Genomic_DNA"/>
</dbReference>
<reference evidence="3" key="1">
    <citation type="submission" date="2021-07" db="EMBL/GenBank/DDBJ databases">
        <authorList>
            <person name="Durling M."/>
        </authorList>
    </citation>
    <scope>NUCLEOTIDE SEQUENCE</scope>
</reference>
<comment type="caution">
    <text evidence="3">The sequence shown here is derived from an EMBL/GenBank/DDBJ whole genome shotgun (WGS) entry which is preliminary data.</text>
</comment>
<name>A0A9N9Q944_9HELO</name>
<evidence type="ECO:0000256" key="2">
    <source>
        <dbReference type="SAM" id="MobiDB-lite"/>
    </source>
</evidence>
<dbReference type="OrthoDB" id="5226996at2759"/>
<feature type="compositionally biased region" description="Polar residues" evidence="2">
    <location>
        <begin position="279"/>
        <end position="304"/>
    </location>
</feature>
<feature type="compositionally biased region" description="Basic residues" evidence="2">
    <location>
        <begin position="519"/>
        <end position="536"/>
    </location>
</feature>
<evidence type="ECO:0008006" key="5">
    <source>
        <dbReference type="Google" id="ProtNLM"/>
    </source>
</evidence>
<evidence type="ECO:0000313" key="3">
    <source>
        <dbReference type="EMBL" id="CAG8979082.1"/>
    </source>
</evidence>